<reference evidence="8 9" key="1">
    <citation type="submission" date="2020-08" db="EMBL/GenBank/DDBJ databases">
        <title>Novel species isolated from subtropical streams in China.</title>
        <authorList>
            <person name="Lu H."/>
        </authorList>
    </citation>
    <scope>NUCLEOTIDE SEQUENCE [LARGE SCALE GENOMIC DNA]</scope>
    <source>
        <strain evidence="8 9">CY22W</strain>
    </source>
</reference>
<comment type="similarity">
    <text evidence="2">Belongs to the RseB family.</text>
</comment>
<dbReference type="Gene3D" id="2.50.20.10">
    <property type="entry name" value="Lipoprotein localisation LolA/LolB/LppX"/>
    <property type="match status" value="1"/>
</dbReference>
<dbReference type="PANTHER" id="PTHR38782">
    <property type="match status" value="1"/>
</dbReference>
<dbReference type="InterPro" id="IPR005588">
    <property type="entry name" value="MucB_RseB"/>
</dbReference>
<keyword evidence="9" id="KW-1185">Reference proteome</keyword>
<dbReference type="InterPro" id="IPR038484">
    <property type="entry name" value="MucB/RseB_C_sf"/>
</dbReference>
<comment type="caution">
    <text evidence="8">The sequence shown here is derived from an EMBL/GenBank/DDBJ whole genome shotgun (WGS) entry which is preliminary data.</text>
</comment>
<dbReference type="Proteomes" id="UP000654304">
    <property type="component" value="Unassembled WGS sequence"/>
</dbReference>
<evidence type="ECO:0000256" key="5">
    <source>
        <dbReference type="SAM" id="SignalP"/>
    </source>
</evidence>
<organism evidence="8 9">
    <name type="scientific">Undibacterium curvum</name>
    <dbReference type="NCBI Taxonomy" id="2762294"/>
    <lineage>
        <taxon>Bacteria</taxon>
        <taxon>Pseudomonadati</taxon>
        <taxon>Pseudomonadota</taxon>
        <taxon>Betaproteobacteria</taxon>
        <taxon>Burkholderiales</taxon>
        <taxon>Oxalobacteraceae</taxon>
        <taxon>Undibacterium</taxon>
    </lineage>
</organism>
<feature type="chain" id="PRO_5045560404" evidence="5">
    <location>
        <begin position="25"/>
        <end position="351"/>
    </location>
</feature>
<dbReference type="RefSeq" id="WP_186902391.1">
    <property type="nucleotide sequence ID" value="NZ_JACOGD010000001.1"/>
</dbReference>
<dbReference type="EMBL" id="JACOGD010000001">
    <property type="protein sequence ID" value="MBC3930528.1"/>
    <property type="molecule type" value="Genomic_DNA"/>
</dbReference>
<feature type="signal peptide" evidence="5">
    <location>
        <begin position="1"/>
        <end position="24"/>
    </location>
</feature>
<evidence type="ECO:0000256" key="1">
    <source>
        <dbReference type="ARBA" id="ARBA00004418"/>
    </source>
</evidence>
<evidence type="ECO:0000256" key="4">
    <source>
        <dbReference type="ARBA" id="ARBA00022764"/>
    </source>
</evidence>
<dbReference type="Pfam" id="PF17188">
    <property type="entry name" value="MucB_RseB_C"/>
    <property type="match status" value="1"/>
</dbReference>
<evidence type="ECO:0000313" key="8">
    <source>
        <dbReference type="EMBL" id="MBC3930528.1"/>
    </source>
</evidence>
<feature type="domain" description="MucB/RseB C-terminal" evidence="7">
    <location>
        <begin position="227"/>
        <end position="346"/>
    </location>
</feature>
<comment type="subcellular location">
    <subcellularLocation>
        <location evidence="1">Periplasm</location>
    </subcellularLocation>
</comment>
<dbReference type="Gene3D" id="3.30.200.100">
    <property type="entry name" value="MucB/RseB, C-terminal domain"/>
    <property type="match status" value="1"/>
</dbReference>
<keyword evidence="3 5" id="KW-0732">Signal</keyword>
<dbReference type="CDD" id="cd16327">
    <property type="entry name" value="RseB"/>
    <property type="match status" value="1"/>
</dbReference>
<keyword evidence="4" id="KW-0574">Periplasm</keyword>
<feature type="domain" description="MucB/RseB N-terminal" evidence="6">
    <location>
        <begin position="35"/>
        <end position="208"/>
    </location>
</feature>
<gene>
    <name evidence="8" type="ORF">H8K43_02490</name>
</gene>
<evidence type="ECO:0000256" key="3">
    <source>
        <dbReference type="ARBA" id="ARBA00022729"/>
    </source>
</evidence>
<accession>A0ABR7A0T0</accession>
<dbReference type="PANTHER" id="PTHR38782:SF1">
    <property type="entry name" value="SIGMA-E FACTOR REGULATORY PROTEIN RSEB"/>
    <property type="match status" value="1"/>
</dbReference>
<proteinExistence type="inferred from homology"/>
<protein>
    <submittedName>
        <fullName evidence="8">MucB/RseB C-terminal domain-containing protein</fullName>
    </submittedName>
</protein>
<evidence type="ECO:0000256" key="2">
    <source>
        <dbReference type="ARBA" id="ARBA00008150"/>
    </source>
</evidence>
<name>A0ABR7A0T0_9BURK</name>
<evidence type="ECO:0000259" key="7">
    <source>
        <dbReference type="Pfam" id="PF17188"/>
    </source>
</evidence>
<dbReference type="Pfam" id="PF03888">
    <property type="entry name" value="MucB_RseB"/>
    <property type="match status" value="1"/>
</dbReference>
<evidence type="ECO:0000259" key="6">
    <source>
        <dbReference type="Pfam" id="PF03888"/>
    </source>
</evidence>
<dbReference type="PIRSF" id="PIRSF005427">
    <property type="entry name" value="RseB"/>
    <property type="match status" value="1"/>
</dbReference>
<dbReference type="InterPro" id="IPR033436">
    <property type="entry name" value="MucB/RseB_C"/>
</dbReference>
<evidence type="ECO:0000313" key="9">
    <source>
        <dbReference type="Proteomes" id="UP000654304"/>
    </source>
</evidence>
<dbReference type="InterPro" id="IPR033434">
    <property type="entry name" value="MucB/RseB_N"/>
</dbReference>
<sequence length="351" mass="39089">MSGRRLYTAANLVLLCTLSSSVFATENAEDKREIQHVLRKIQASAQKMNYSGTFVYQQASQIRTSRITHYLDSAGETEKLEILDGKPREYIRRNDEVSCYLPDSKTIQVEKDVSQESFPALLTQNAQYLPDFYTIRKGEMSRVAGLECQTYSLEPKDGFRYGYRLCAEKSSGLMLRAQTVNPKNEVIEQIAFTQLQVNEIDKNKLRPSFPNVSQWRIENLTVQSNIHSGWVVKALPAGFTKTKELKRVIPSPASTSNASSAGNAGSASANATANKTAKSHQVIQMMFSDGLAAMSVFIEPYSEGRTEGSLQQGAMTIMGKRQGEYWLTVVGEVPVSAIRQVMNSIELKTNK</sequence>